<sequence length="100" mass="11468">MKNEKYKLLKKGIVLDLVGMATMAIPLIGPFLDIIWAPIAAKRMTEMYKGSEGKIASVLVFLEEILPITDVIPTFTLMWLYTFVWKKQPKPQTIKIRVDE</sequence>
<feature type="transmembrane region" description="Helical" evidence="1">
    <location>
        <begin position="65"/>
        <end position="85"/>
    </location>
</feature>
<keyword evidence="1" id="KW-1133">Transmembrane helix</keyword>
<reference evidence="2 3" key="1">
    <citation type="submission" date="2023-04" db="EMBL/GenBank/DDBJ databases">
        <title>Taxonomic identification of the Arctic strain Aequorivita sp. nov. and transcriptomic analysis in response to temperature stress.</title>
        <authorList>
            <person name="Liu W."/>
            <person name="Cong B."/>
            <person name="Lin J."/>
        </authorList>
    </citation>
    <scope>NUCLEOTIDE SEQUENCE [LARGE SCALE GENOMIC DNA]</scope>
    <source>
        <strain evidence="2 3">Ant34-E75</strain>
    </source>
</reference>
<evidence type="ECO:0000313" key="2">
    <source>
        <dbReference type="EMBL" id="WGF92251.1"/>
    </source>
</evidence>
<dbReference type="RefSeq" id="WP_279448208.1">
    <property type="nucleotide sequence ID" value="NZ_CP122379.1"/>
</dbReference>
<name>A0ABY8KS20_9FLAO</name>
<feature type="transmembrane region" description="Helical" evidence="1">
    <location>
        <begin position="12"/>
        <end position="39"/>
    </location>
</feature>
<gene>
    <name evidence="2" type="ORF">QCQ61_13705</name>
</gene>
<dbReference type="Proteomes" id="UP001238523">
    <property type="component" value="Chromosome"/>
</dbReference>
<keyword evidence="3" id="KW-1185">Reference proteome</keyword>
<proteinExistence type="predicted"/>
<protein>
    <recommendedName>
        <fullName evidence="4">DUF4112 domain-containing protein</fullName>
    </recommendedName>
</protein>
<keyword evidence="1" id="KW-0812">Transmembrane</keyword>
<organism evidence="2 3">
    <name type="scientific">Aequorivita marisscotiae</name>
    <dbReference type="NCBI Taxonomy" id="3040348"/>
    <lineage>
        <taxon>Bacteria</taxon>
        <taxon>Pseudomonadati</taxon>
        <taxon>Bacteroidota</taxon>
        <taxon>Flavobacteriia</taxon>
        <taxon>Flavobacteriales</taxon>
        <taxon>Flavobacteriaceae</taxon>
        <taxon>Aequorivita</taxon>
    </lineage>
</organism>
<dbReference type="EMBL" id="CP122379">
    <property type="protein sequence ID" value="WGF92251.1"/>
    <property type="molecule type" value="Genomic_DNA"/>
</dbReference>
<keyword evidence="1" id="KW-0472">Membrane</keyword>
<evidence type="ECO:0000256" key="1">
    <source>
        <dbReference type="SAM" id="Phobius"/>
    </source>
</evidence>
<evidence type="ECO:0000313" key="3">
    <source>
        <dbReference type="Proteomes" id="UP001238523"/>
    </source>
</evidence>
<accession>A0ABY8KS20</accession>
<evidence type="ECO:0008006" key="4">
    <source>
        <dbReference type="Google" id="ProtNLM"/>
    </source>
</evidence>